<dbReference type="Gene3D" id="2.170.150.40">
    <property type="entry name" value="Domain of unknown function (DUF427)"/>
    <property type="match status" value="1"/>
</dbReference>
<evidence type="ECO:0000313" key="3">
    <source>
        <dbReference type="Proteomes" id="UP000436522"/>
    </source>
</evidence>
<dbReference type="PANTHER" id="PTHR34310:SF9">
    <property type="entry name" value="BLR5716 PROTEIN"/>
    <property type="match status" value="1"/>
</dbReference>
<evidence type="ECO:0000313" key="2">
    <source>
        <dbReference type="EMBL" id="GFE48586.1"/>
    </source>
</evidence>
<reference evidence="2 3" key="1">
    <citation type="submission" date="2019-12" db="EMBL/GenBank/DDBJ databases">
        <title>Roseobacter cerasinus sp. nov., isolated from seawater around aquaculture.</title>
        <authorList>
            <person name="Muramatsu S."/>
            <person name="Takabe Y."/>
            <person name="Mori K."/>
            <person name="Takaichi S."/>
            <person name="Hanada S."/>
        </authorList>
    </citation>
    <scope>NUCLEOTIDE SEQUENCE [LARGE SCALE GENOMIC DNA]</scope>
    <source>
        <strain evidence="2 3">AI77</strain>
    </source>
</reference>
<sequence length="114" mass="12566">MADHITIRKADGTWSVRAGGAVLGESSDALELTEGDYPPVIYFPRSDIAMAFLDQTEKRSHCPHKGDASYFSVVTKSQTLVDVAWSYETPKEGVARIKDHLAFYTTGDVTVEQL</sequence>
<proteinExistence type="predicted"/>
<gene>
    <name evidence="2" type="ORF">So717_03390</name>
</gene>
<comment type="caution">
    <text evidence="2">The sequence shown here is derived from an EMBL/GenBank/DDBJ whole genome shotgun (WGS) entry which is preliminary data.</text>
</comment>
<dbReference type="EMBL" id="BLIV01000001">
    <property type="protein sequence ID" value="GFE48586.1"/>
    <property type="molecule type" value="Genomic_DNA"/>
</dbReference>
<organism evidence="2 3">
    <name type="scientific">Roseobacter cerasinus</name>
    <dbReference type="NCBI Taxonomy" id="2602289"/>
    <lineage>
        <taxon>Bacteria</taxon>
        <taxon>Pseudomonadati</taxon>
        <taxon>Pseudomonadota</taxon>
        <taxon>Alphaproteobacteria</taxon>
        <taxon>Rhodobacterales</taxon>
        <taxon>Roseobacteraceae</taxon>
        <taxon>Roseobacter</taxon>
    </lineage>
</organism>
<dbReference type="InterPro" id="IPR007361">
    <property type="entry name" value="DUF427"/>
</dbReference>
<name>A0A640VQU9_9RHOB</name>
<dbReference type="PANTHER" id="PTHR34310">
    <property type="entry name" value="DUF427 DOMAIN PROTEIN (AFU_ORTHOLOGUE AFUA_3G02220)"/>
    <property type="match status" value="1"/>
</dbReference>
<keyword evidence="3" id="KW-1185">Reference proteome</keyword>
<dbReference type="RefSeq" id="WP_159974476.1">
    <property type="nucleotide sequence ID" value="NZ_BLIV01000001.1"/>
</dbReference>
<protein>
    <recommendedName>
        <fullName evidence="1">DUF427 domain-containing protein</fullName>
    </recommendedName>
</protein>
<dbReference type="InterPro" id="IPR038694">
    <property type="entry name" value="DUF427_sf"/>
</dbReference>
<dbReference type="OrthoDB" id="9815163at2"/>
<evidence type="ECO:0000259" key="1">
    <source>
        <dbReference type="Pfam" id="PF04248"/>
    </source>
</evidence>
<dbReference type="Pfam" id="PF04248">
    <property type="entry name" value="NTP_transf_9"/>
    <property type="match status" value="1"/>
</dbReference>
<feature type="domain" description="DUF427" evidence="1">
    <location>
        <begin position="15"/>
        <end position="105"/>
    </location>
</feature>
<dbReference type="AlphaFoldDB" id="A0A640VQU9"/>
<dbReference type="Proteomes" id="UP000436522">
    <property type="component" value="Unassembled WGS sequence"/>
</dbReference>
<accession>A0A640VQU9</accession>